<dbReference type="GO" id="GO:0005829">
    <property type="term" value="C:cytosol"/>
    <property type="evidence" value="ECO:0007669"/>
    <property type="project" value="TreeGrafter"/>
</dbReference>
<dbReference type="InterPro" id="IPR000847">
    <property type="entry name" value="LysR_HTH_N"/>
</dbReference>
<dbReference type="STRING" id="757424.Hsero_4373"/>
<dbReference type="GO" id="GO:0003700">
    <property type="term" value="F:DNA-binding transcription factor activity"/>
    <property type="evidence" value="ECO:0007669"/>
    <property type="project" value="InterPro"/>
</dbReference>
<dbReference type="Proteomes" id="UP000000329">
    <property type="component" value="Chromosome"/>
</dbReference>
<dbReference type="InterPro" id="IPR036388">
    <property type="entry name" value="WH-like_DNA-bd_sf"/>
</dbReference>
<name>D8IVN3_HERSS</name>
<organism evidence="6 7">
    <name type="scientific">Herbaspirillum seropedicae (strain SmR1)</name>
    <dbReference type="NCBI Taxonomy" id="757424"/>
    <lineage>
        <taxon>Bacteria</taxon>
        <taxon>Pseudomonadati</taxon>
        <taxon>Pseudomonadota</taxon>
        <taxon>Betaproteobacteria</taxon>
        <taxon>Burkholderiales</taxon>
        <taxon>Oxalobacteraceae</taxon>
        <taxon>Herbaspirillum</taxon>
    </lineage>
</organism>
<keyword evidence="4" id="KW-0804">Transcription</keyword>
<evidence type="ECO:0000256" key="1">
    <source>
        <dbReference type="ARBA" id="ARBA00009437"/>
    </source>
</evidence>
<protein>
    <submittedName>
        <fullName evidence="6">LysR family transcription regulator protein</fullName>
    </submittedName>
</protein>
<dbReference type="PANTHER" id="PTHR30419">
    <property type="entry name" value="HTH-TYPE TRANSCRIPTIONAL REGULATOR YBHD"/>
    <property type="match status" value="1"/>
</dbReference>
<accession>D8IVN3</accession>
<dbReference type="AlphaFoldDB" id="D8IVN3"/>
<dbReference type="SUPFAM" id="SSF53850">
    <property type="entry name" value="Periplasmic binding protein-like II"/>
    <property type="match status" value="1"/>
</dbReference>
<evidence type="ECO:0000313" key="7">
    <source>
        <dbReference type="Proteomes" id="UP000000329"/>
    </source>
</evidence>
<sequence>MPNRQTVPRLIPLRSYAESGDEFYNAAMSTIHTRVLQETAVRYFLEVVRRGSITEAANTLNVASSAISRQIARLEAELDTPLFERVARGMRPNAAGELLAAHALRMQLEAERIGNELAALKGLRRGEVKLACTEGFALEFVPATIEQFCRQHKGIRFQLSVGNAMHVAQQIREGAVDLGLTFTMAPDADIKVEFAQRAPILAVMHPAHELAHRKQVSLSELAPYPLAMPKKTITMRRLIDACCSRRNVLLEPTLAADSISALLCFVMAGQGIGFSAALPIRKLVREGKLAALPIRDKDMNTLQLEIQSLAGRTLPDAARAFLNALIARAAGRH</sequence>
<dbReference type="SUPFAM" id="SSF46785">
    <property type="entry name" value="Winged helix' DNA-binding domain"/>
    <property type="match status" value="1"/>
</dbReference>
<dbReference type="Pfam" id="PF00126">
    <property type="entry name" value="HTH_1"/>
    <property type="match status" value="1"/>
</dbReference>
<reference evidence="6 7" key="1">
    <citation type="submission" date="2010-04" db="EMBL/GenBank/DDBJ databases">
        <title>The genome of Herbaspirillum seropedicae SmR1, an endophytic, nitrogen-fixing, plant-growth promoting beta-Proteobacteria.</title>
        <authorList>
            <person name="Pedrosa F.O."/>
            <person name="Monteiro R.A."/>
            <person name="Wassem R."/>
            <person name="Cruz L.M."/>
            <person name="Ayub R.A."/>
            <person name="Colauto N.B."/>
            <person name="Fernandez M.A."/>
            <person name="Fungaro M.H.P."/>
            <person name="Grisard E.C."/>
            <person name="Hungria M."/>
            <person name="Madeira H.M.F."/>
            <person name="Nodari R.O."/>
            <person name="Osaku C.A."/>
            <person name="Petzl-Erler M.L."/>
            <person name="Terenzi H."/>
            <person name="Vieira L.G.E."/>
            <person name="Almeida M.I.M."/>
            <person name="Alves L.R."/>
            <person name="Arantes O.M.N."/>
            <person name="Balsanelli E."/>
            <person name="Barcellos F.G."/>
            <person name="Baura V.A."/>
            <person name="Binde D.R."/>
            <person name="Campo R.J."/>
            <person name="Chubatsu L.S."/>
            <person name="Chueire L.M.O."/>
            <person name="Ciferri R.R."/>
            <person name="Correa L.C."/>
            <person name="da Conceicao Silva J.L."/>
            <person name="Dabul A.N.G."/>
            <person name="Dambros B.P."/>
            <person name="Faoro H."/>
            <person name="Favetti A."/>
            <person name="Friedermann G."/>
            <person name="Furlaneto M.C."/>
            <person name="Gasques L.S."/>
            <person name="Gimenes C.C.T."/>
            <person name="Gioppo N.M.R."/>
            <person name="Glienke-Blanco C."/>
            <person name="Godoy L.P."/>
            <person name="Guerra M.P."/>
            <person name="Karp S."/>
            <person name="Kava-Cordeiro V."/>
            <person name="Margarido V.P."/>
            <person name="Mathioni S.M."/>
            <person name="Menck-Soares M.A."/>
            <person name="Murace N.K."/>
            <person name="Nicolas M.F."/>
            <person name="Oliveira C.E.C."/>
            <person name="Pagnan N.A.B."/>
            <person name="Pamphile J.A."/>
            <person name="Patussi E.V."/>
            <person name="Pereira L.F.P."/>
            <person name="Pereira-Ferrari L."/>
            <person name="Pinto F.G.S."/>
            <person name="Precoma C."/>
            <person name="Prioli A.J."/>
            <person name="Prioli S.M.A.P."/>
            <person name="Raittz R.T."/>
            <person name="Ramos H.J.O."/>
            <person name="Ribeiro E.M.S.F."/>
            <person name="Rigo L.U."/>
            <person name="Rocha C.L.M.S.C."/>
            <person name="Rocha S.N."/>
            <person name="Santos K."/>
            <person name="Satori D."/>
            <person name="Silva A.G."/>
            <person name="Simao R.C.G."/>
            <person name="Soares M.A.M."/>
            <person name="Souza E.M."/>
            <person name="Steffens M.B.R."/>
            <person name="Steindel M."/>
            <person name="Tadra-Sfeir M.Z."/>
            <person name="Takahashi E.K."/>
            <person name="Torres R.A."/>
            <person name="Valle J.S."/>
            <person name="Vernal J.I."/>
            <person name="Vilas-Boas L.A."/>
            <person name="Watanabe M.A.E."/>
            <person name="Weiss V.A."/>
            <person name="Yates M.A."/>
            <person name="Souza E.M."/>
        </authorList>
    </citation>
    <scope>NUCLEOTIDE SEQUENCE [LARGE SCALE GENOMIC DNA]</scope>
    <source>
        <strain evidence="6 7">SmR1</strain>
    </source>
</reference>
<dbReference type="HOGENOM" id="CLU_039613_6_0_4"/>
<dbReference type="EMBL" id="CP002039">
    <property type="protein sequence ID" value="ADJ65841.1"/>
    <property type="molecule type" value="Genomic_DNA"/>
</dbReference>
<evidence type="ECO:0000259" key="5">
    <source>
        <dbReference type="PROSITE" id="PS50931"/>
    </source>
</evidence>
<dbReference type="Pfam" id="PF03466">
    <property type="entry name" value="LysR_substrate"/>
    <property type="match status" value="1"/>
</dbReference>
<dbReference type="PROSITE" id="PS50931">
    <property type="entry name" value="HTH_LYSR"/>
    <property type="match status" value="1"/>
</dbReference>
<proteinExistence type="inferred from homology"/>
<evidence type="ECO:0000256" key="3">
    <source>
        <dbReference type="ARBA" id="ARBA00023125"/>
    </source>
</evidence>
<dbReference type="PANTHER" id="PTHR30419:SF8">
    <property type="entry name" value="NITROGEN ASSIMILATION TRANSCRIPTIONAL ACTIVATOR-RELATED"/>
    <property type="match status" value="1"/>
</dbReference>
<comment type="similarity">
    <text evidence="1">Belongs to the LysR transcriptional regulatory family.</text>
</comment>
<keyword evidence="7" id="KW-1185">Reference proteome</keyword>
<dbReference type="eggNOG" id="COG0583">
    <property type="taxonomic scope" value="Bacteria"/>
</dbReference>
<dbReference type="InterPro" id="IPR005119">
    <property type="entry name" value="LysR_subst-bd"/>
</dbReference>
<feature type="domain" description="HTH lysR-type" evidence="5">
    <location>
        <begin position="42"/>
        <end position="93"/>
    </location>
</feature>
<evidence type="ECO:0000256" key="2">
    <source>
        <dbReference type="ARBA" id="ARBA00023015"/>
    </source>
</evidence>
<evidence type="ECO:0000256" key="4">
    <source>
        <dbReference type="ARBA" id="ARBA00023163"/>
    </source>
</evidence>
<gene>
    <name evidence="6" type="ordered locus">Hsero_4373</name>
</gene>
<dbReference type="FunFam" id="1.10.10.10:FF:000001">
    <property type="entry name" value="LysR family transcriptional regulator"/>
    <property type="match status" value="1"/>
</dbReference>
<keyword evidence="3" id="KW-0238">DNA-binding</keyword>
<dbReference type="Gene3D" id="3.40.190.290">
    <property type="match status" value="1"/>
</dbReference>
<dbReference type="KEGG" id="hse:Hsero_4373"/>
<dbReference type="Gene3D" id="1.10.10.10">
    <property type="entry name" value="Winged helix-like DNA-binding domain superfamily/Winged helix DNA-binding domain"/>
    <property type="match status" value="1"/>
</dbReference>
<dbReference type="InterPro" id="IPR050950">
    <property type="entry name" value="HTH-type_LysR_regulators"/>
</dbReference>
<dbReference type="InterPro" id="IPR036390">
    <property type="entry name" value="WH_DNA-bd_sf"/>
</dbReference>
<keyword evidence="2" id="KW-0805">Transcription regulation</keyword>
<dbReference type="PRINTS" id="PR00039">
    <property type="entry name" value="HTHLYSR"/>
</dbReference>
<dbReference type="GO" id="GO:0003677">
    <property type="term" value="F:DNA binding"/>
    <property type="evidence" value="ECO:0007669"/>
    <property type="project" value="UniProtKB-KW"/>
</dbReference>
<evidence type="ECO:0000313" key="6">
    <source>
        <dbReference type="EMBL" id="ADJ65841.1"/>
    </source>
</evidence>